<protein>
    <submittedName>
        <fullName evidence="4">Sensor histidine kinase</fullName>
    </submittedName>
</protein>
<keyword evidence="2" id="KW-0812">Transmembrane</keyword>
<feature type="domain" description="Signal transduction histidine kinase internal region" evidence="3">
    <location>
        <begin position="468"/>
        <end position="545"/>
    </location>
</feature>
<dbReference type="SUPFAM" id="SSF55874">
    <property type="entry name" value="ATPase domain of HSP90 chaperone/DNA topoisomerase II/histidine kinase"/>
    <property type="match status" value="1"/>
</dbReference>
<name>A0A1J7BN31_FLAJO</name>
<evidence type="ECO:0000313" key="5">
    <source>
        <dbReference type="Proteomes" id="UP000182826"/>
    </source>
</evidence>
<keyword evidence="4" id="KW-0808">Transferase</keyword>
<reference evidence="4 5" key="1">
    <citation type="submission" date="2016-10" db="EMBL/GenBank/DDBJ databases">
        <title>Draft Genome Sequence of Rhizobacteria Flavobacterium johnsoniae CI04.</title>
        <authorList>
            <person name="Bravo J.I."/>
            <person name="Lozano G.L."/>
            <person name="Handelsman J."/>
        </authorList>
    </citation>
    <scope>NUCLEOTIDE SEQUENCE [LARGE SCALE GENOMIC DNA]</scope>
    <source>
        <strain evidence="4 5">CI04</strain>
    </source>
</reference>
<dbReference type="AlphaFoldDB" id="A0A1J7BN31"/>
<feature type="coiled-coil region" evidence="1">
    <location>
        <begin position="367"/>
        <end position="405"/>
    </location>
</feature>
<keyword evidence="5" id="KW-1185">Reference proteome</keyword>
<dbReference type="InterPro" id="IPR011990">
    <property type="entry name" value="TPR-like_helical_dom_sf"/>
</dbReference>
<evidence type="ECO:0000256" key="2">
    <source>
        <dbReference type="SAM" id="Phobius"/>
    </source>
</evidence>
<dbReference type="EMBL" id="MLFK01000010">
    <property type="protein sequence ID" value="OIV40103.1"/>
    <property type="molecule type" value="Genomic_DNA"/>
</dbReference>
<dbReference type="Gene3D" id="1.25.40.10">
    <property type="entry name" value="Tetratricopeptide repeat domain"/>
    <property type="match status" value="1"/>
</dbReference>
<keyword evidence="2" id="KW-1133">Transmembrane helix</keyword>
<accession>A0A1J7BN31</accession>
<keyword evidence="2" id="KW-0472">Membrane</keyword>
<dbReference type="OrthoDB" id="6190788at2"/>
<feature type="transmembrane region" description="Helical" evidence="2">
    <location>
        <begin position="405"/>
        <end position="426"/>
    </location>
</feature>
<dbReference type="Proteomes" id="UP000182826">
    <property type="component" value="Unassembled WGS sequence"/>
</dbReference>
<dbReference type="PANTHER" id="PTHR34220">
    <property type="entry name" value="SENSOR HISTIDINE KINASE YPDA"/>
    <property type="match status" value="1"/>
</dbReference>
<dbReference type="InterPro" id="IPR010559">
    <property type="entry name" value="Sig_transdc_His_kin_internal"/>
</dbReference>
<evidence type="ECO:0000313" key="4">
    <source>
        <dbReference type="EMBL" id="OIV40103.1"/>
    </source>
</evidence>
<dbReference type="GO" id="GO:0000155">
    <property type="term" value="F:phosphorelay sensor kinase activity"/>
    <property type="evidence" value="ECO:0007669"/>
    <property type="project" value="InterPro"/>
</dbReference>
<dbReference type="InterPro" id="IPR050640">
    <property type="entry name" value="Bact_2-comp_sensor_kinase"/>
</dbReference>
<proteinExistence type="predicted"/>
<dbReference type="PANTHER" id="PTHR34220:SF7">
    <property type="entry name" value="SENSOR HISTIDINE KINASE YPDA"/>
    <property type="match status" value="1"/>
</dbReference>
<dbReference type="InterPro" id="IPR036890">
    <property type="entry name" value="HATPase_C_sf"/>
</dbReference>
<dbReference type="Gene3D" id="3.30.565.10">
    <property type="entry name" value="Histidine kinase-like ATPase, C-terminal domain"/>
    <property type="match status" value="1"/>
</dbReference>
<sequence>MRQIFTIDLFNLRKQQLFFYVLFSLLALSKIQAQGISPIEKMAAEGYAKRFSDTVSCLKIQQKALSLAQLNKNKEDEVICYAYLALTQRRLLDLKEFMHYADTAFYLSQHVKKIRTKAHASAAMGALKSYIEDKPQALNYLLEAYRLFSKIKAHDQCAKIASDISYLFSPASPTKVEKYAREAMIHAEKSGNPESQLHARLALGGFLSDKLETGGLFDWEAAIKFFEETVALAEKNADKIVSKSNIGIAYLNLADLYSKGPQPINEKAFLMNLEKATAIAKKYNVRIIYRSAIGLKGFYLTQKGNYSQAELLFIEGINYQKSLPYTDNYLFAAFYSCLKDVAVKRKDFQAYYNYDTLYAKYTQLKYKESTQSLLQNAEARYESSKKAERIKQLELENELEQKNKLLGYGIAGVLLIGLVFMFRSYYYRQRYYQNREDFLKQEQANNELKMQLMEKETIENLAARLSLERRLLRSQMDPHFIFNALGNIQSMILQKDTIPAVSYLNKFSKLTRQILEQSRKETISLEEEINTLKNYIELQQLRLNNGFDYIIECDENVEKEVLIPPLLIQPFIENAVEHGLKPQENNVHGLIEIYFKEDETNQSLICTIKDNGIGLAASRKLKLNDTHQSLSTTITDERLSKMQKENPNAGFTVQERDIETDGQGVIVIINIPILS</sequence>
<organism evidence="4 5">
    <name type="scientific">Flavobacterium johnsoniae</name>
    <name type="common">Cytophaga johnsonae</name>
    <dbReference type="NCBI Taxonomy" id="986"/>
    <lineage>
        <taxon>Bacteria</taxon>
        <taxon>Pseudomonadati</taxon>
        <taxon>Bacteroidota</taxon>
        <taxon>Flavobacteriia</taxon>
        <taxon>Flavobacteriales</taxon>
        <taxon>Flavobacteriaceae</taxon>
        <taxon>Flavobacterium</taxon>
    </lineage>
</organism>
<keyword evidence="4" id="KW-0418">Kinase</keyword>
<comment type="caution">
    <text evidence="4">The sequence shown here is derived from an EMBL/GenBank/DDBJ whole genome shotgun (WGS) entry which is preliminary data.</text>
</comment>
<dbReference type="GO" id="GO:0016020">
    <property type="term" value="C:membrane"/>
    <property type="evidence" value="ECO:0007669"/>
    <property type="project" value="InterPro"/>
</dbReference>
<dbReference type="RefSeq" id="WP_071638228.1">
    <property type="nucleotide sequence ID" value="NZ_MLFK01000010.1"/>
</dbReference>
<gene>
    <name evidence="4" type="ORF">BKM63_19305</name>
</gene>
<evidence type="ECO:0000259" key="3">
    <source>
        <dbReference type="Pfam" id="PF06580"/>
    </source>
</evidence>
<dbReference type="Pfam" id="PF06580">
    <property type="entry name" value="His_kinase"/>
    <property type="match status" value="1"/>
</dbReference>
<keyword evidence="1" id="KW-0175">Coiled coil</keyword>
<evidence type="ECO:0000256" key="1">
    <source>
        <dbReference type="SAM" id="Coils"/>
    </source>
</evidence>